<feature type="transmembrane region" description="Helical" evidence="1">
    <location>
        <begin position="192"/>
        <end position="217"/>
    </location>
</feature>
<name>A0A1H2LEB2_9ACTO</name>
<gene>
    <name evidence="2" type="ORF">SAMN04489737_0606</name>
</gene>
<keyword evidence="3" id="KW-1185">Reference proteome</keyword>
<dbReference type="Proteomes" id="UP000214355">
    <property type="component" value="Chromosome I"/>
</dbReference>
<keyword evidence="1" id="KW-1133">Transmembrane helix</keyword>
<reference evidence="3" key="1">
    <citation type="submission" date="2016-10" db="EMBL/GenBank/DDBJ databases">
        <authorList>
            <person name="Varghese N."/>
            <person name="Submissions S."/>
        </authorList>
    </citation>
    <scope>NUCLEOTIDE SEQUENCE [LARGE SCALE GENOMIC DNA]</scope>
    <source>
        <strain evidence="3">DSM 10002</strain>
    </source>
</reference>
<sequence length="231" mass="24938">MLIVVVIMVVAFVSVPRVSERAVRVGLRRRRKPARKKSRNLDMGMVMSEVATRLRSGSSVEQAWQRTLRQCGIDGGYGGETGGRFLSDDGVPVPLQQIWNLSWWQRKRRRISPGAMSALPAAFLVCRMSQGTGAPVADVLDSCANGITEAGEAVAARDIALAGPQTSAFMLAFLPIAGIGFGTLLGAHPIEFFVSSLAGFGVLVLGLGTECAGLWWVRRLVVRARKESEEL</sequence>
<dbReference type="AlphaFoldDB" id="A0A1H2LEB2"/>
<proteinExistence type="predicted"/>
<dbReference type="RefSeq" id="WP_091279762.1">
    <property type="nucleotide sequence ID" value="NZ_JABAPL010000012.1"/>
</dbReference>
<evidence type="ECO:0000313" key="3">
    <source>
        <dbReference type="Proteomes" id="UP000214355"/>
    </source>
</evidence>
<keyword evidence="1" id="KW-0472">Membrane</keyword>
<accession>A0A1H2LEB2</accession>
<keyword evidence="1" id="KW-0812">Transmembrane</keyword>
<dbReference type="OrthoDB" id="3267750at2"/>
<evidence type="ECO:0000313" key="2">
    <source>
        <dbReference type="EMBL" id="SDU78766.1"/>
    </source>
</evidence>
<dbReference type="GeneID" id="65344352"/>
<dbReference type="EMBL" id="LT629804">
    <property type="protein sequence ID" value="SDU78766.1"/>
    <property type="molecule type" value="Genomic_DNA"/>
</dbReference>
<organism evidence="2 3">
    <name type="scientific">Arcanobacterium phocae</name>
    <dbReference type="NCBI Taxonomy" id="131112"/>
    <lineage>
        <taxon>Bacteria</taxon>
        <taxon>Bacillati</taxon>
        <taxon>Actinomycetota</taxon>
        <taxon>Actinomycetes</taxon>
        <taxon>Actinomycetales</taxon>
        <taxon>Actinomycetaceae</taxon>
        <taxon>Arcanobacterium</taxon>
    </lineage>
</organism>
<protein>
    <submittedName>
        <fullName evidence="2">Tight adherence protein B</fullName>
    </submittedName>
</protein>
<dbReference type="STRING" id="131112.SAMN04489737_0606"/>
<feature type="transmembrane region" description="Helical" evidence="1">
    <location>
        <begin position="167"/>
        <end position="185"/>
    </location>
</feature>
<evidence type="ECO:0000256" key="1">
    <source>
        <dbReference type="SAM" id="Phobius"/>
    </source>
</evidence>